<keyword evidence="1" id="KW-0175">Coiled coil</keyword>
<feature type="coiled-coil region" evidence="1">
    <location>
        <begin position="22"/>
        <end position="56"/>
    </location>
</feature>
<name>A0A8S5UXK0_9CAUD</name>
<evidence type="ECO:0000256" key="1">
    <source>
        <dbReference type="SAM" id="Coils"/>
    </source>
</evidence>
<evidence type="ECO:0000313" key="2">
    <source>
        <dbReference type="EMBL" id="DAF99216.1"/>
    </source>
</evidence>
<organism evidence="2">
    <name type="scientific">Podoviridae sp. ctW0z17</name>
    <dbReference type="NCBI Taxonomy" id="2825254"/>
    <lineage>
        <taxon>Viruses</taxon>
        <taxon>Duplodnaviria</taxon>
        <taxon>Heunggongvirae</taxon>
        <taxon>Uroviricota</taxon>
        <taxon>Caudoviricetes</taxon>
    </lineage>
</organism>
<dbReference type="Pfam" id="PF24072">
    <property type="entry name" value="T7_gp14"/>
    <property type="match status" value="1"/>
</dbReference>
<protein>
    <submittedName>
        <fullName evidence="2">Uncharacterized protein</fullName>
    </submittedName>
</protein>
<reference evidence="2" key="1">
    <citation type="journal article" date="2021" name="Proc. Natl. Acad. Sci. U.S.A.">
        <title>A Catalog of Tens of Thousands of Viruses from Human Metagenomes Reveals Hidden Associations with Chronic Diseases.</title>
        <authorList>
            <person name="Tisza M.J."/>
            <person name="Buck C.B."/>
        </authorList>
    </citation>
    <scope>NUCLEOTIDE SEQUENCE</scope>
    <source>
        <strain evidence="2">CtW0z17</strain>
    </source>
</reference>
<sequence length="214" mass="23028">MGVAATIGATLLGGFISGRAQQQQYNAAAQQAEVNAQIANQNADKLQAQAEEQSKSNTINEENKRRRMNAMLSQQRANIGASGITASGSAANALADSAYNMETELAIERYNSRQGVENIFQQSTDLVNQRDIYNQNARNYRKAGKRALMNNMLMSGLSLAGSLYSPKSAGKQGASSGSSTPSVTTGATYQFNSSGTGYRQGNYSYFPMKPKTYF</sequence>
<accession>A0A8S5UXK0</accession>
<dbReference type="InterPro" id="IPR038996">
    <property type="entry name" value="Gp14"/>
</dbReference>
<proteinExistence type="predicted"/>
<dbReference type="EMBL" id="BK016161">
    <property type="protein sequence ID" value="DAF99216.1"/>
    <property type="molecule type" value="Genomic_DNA"/>
</dbReference>